<reference evidence="1" key="1">
    <citation type="submission" date="2025-08" db="UniProtKB">
        <authorList>
            <consortium name="RefSeq"/>
        </authorList>
    </citation>
    <scope>IDENTIFICATION</scope>
</reference>
<dbReference type="PaxDb" id="4097-A0A1S4AQR6"/>
<organism evidence="1">
    <name type="scientific">Nicotiana tabacum</name>
    <name type="common">Common tobacco</name>
    <dbReference type="NCBI Taxonomy" id="4097"/>
    <lineage>
        <taxon>Eukaryota</taxon>
        <taxon>Viridiplantae</taxon>
        <taxon>Streptophyta</taxon>
        <taxon>Embryophyta</taxon>
        <taxon>Tracheophyta</taxon>
        <taxon>Spermatophyta</taxon>
        <taxon>Magnoliopsida</taxon>
        <taxon>eudicotyledons</taxon>
        <taxon>Gunneridae</taxon>
        <taxon>Pentapetalae</taxon>
        <taxon>asterids</taxon>
        <taxon>lamiids</taxon>
        <taxon>Solanales</taxon>
        <taxon>Solanaceae</taxon>
        <taxon>Nicotianoideae</taxon>
        <taxon>Nicotianeae</taxon>
        <taxon>Nicotiana</taxon>
    </lineage>
</organism>
<dbReference type="SUPFAM" id="SSF56219">
    <property type="entry name" value="DNase I-like"/>
    <property type="match status" value="1"/>
</dbReference>
<dbReference type="InterPro" id="IPR036691">
    <property type="entry name" value="Endo/exonu/phosph_ase_sf"/>
</dbReference>
<sequence>MEMKHVEDENIFNLTMYYAKCEPVMRRPLWDILRHKSSTYTIPWCVIGDFNVIAFVEEKIGGIPYQMSKILDFFSMTEDSGLVDLVYYGHKYTGSNGRGPNSISWKRLDRGLVNDQWLTAFPATTVHHLASAGSDHNPLLMEINVRQEMDNRYFKFLNCWVDNEKFFPLVEEEYGDIFQKAKLFEQQVKDAEETRAQSNSDSDRITF</sequence>
<dbReference type="PANTHER" id="PTHR33710">
    <property type="entry name" value="BNAC02G09200D PROTEIN"/>
    <property type="match status" value="1"/>
</dbReference>
<dbReference type="PANTHER" id="PTHR33710:SF54">
    <property type="entry name" value="NON-LTR RETROELEMENT REVERSE TRANSCRIPTASE"/>
    <property type="match status" value="1"/>
</dbReference>
<evidence type="ECO:0000313" key="1">
    <source>
        <dbReference type="RefSeq" id="XP_016478926.1"/>
    </source>
</evidence>
<dbReference type="KEGG" id="nta:107800291"/>
<dbReference type="OMA" id="WGIMERL"/>
<dbReference type="OrthoDB" id="1932741at2759"/>
<accession>A0A1S4AQR6</accession>
<dbReference type="Gene3D" id="3.60.10.10">
    <property type="entry name" value="Endonuclease/exonuclease/phosphatase"/>
    <property type="match status" value="1"/>
</dbReference>
<dbReference type="RefSeq" id="XP_016478926.1">
    <property type="nucleotide sequence ID" value="XM_016623440.1"/>
</dbReference>
<name>A0A1S4AQR6_TOBAC</name>
<evidence type="ECO:0008006" key="2">
    <source>
        <dbReference type="Google" id="ProtNLM"/>
    </source>
</evidence>
<dbReference type="AlphaFoldDB" id="A0A1S4AQR6"/>
<protein>
    <recommendedName>
        <fullName evidence="2">Craniofacial development protein 2-like</fullName>
    </recommendedName>
</protein>
<proteinExistence type="predicted"/>
<gene>
    <name evidence="1" type="primary">LOC107800291</name>
</gene>